<dbReference type="PROSITE" id="PS00455">
    <property type="entry name" value="AMP_BINDING"/>
    <property type="match status" value="1"/>
</dbReference>
<name>A0A6J5YI07_9ZZZZ</name>
<dbReference type="Gene3D" id="3.40.50.12780">
    <property type="entry name" value="N-terminal domain of ligase-like"/>
    <property type="match status" value="1"/>
</dbReference>
<feature type="domain" description="AMP-dependent synthetase/ligase" evidence="1">
    <location>
        <begin position="13"/>
        <end position="359"/>
    </location>
</feature>
<evidence type="ECO:0000259" key="2">
    <source>
        <dbReference type="Pfam" id="PF13193"/>
    </source>
</evidence>
<dbReference type="Gene3D" id="3.30.300.30">
    <property type="match status" value="1"/>
</dbReference>
<dbReference type="Pfam" id="PF13193">
    <property type="entry name" value="AMP-binding_C"/>
    <property type="match status" value="1"/>
</dbReference>
<dbReference type="EMBL" id="CAEMXZ010000138">
    <property type="protein sequence ID" value="CAB4324376.1"/>
    <property type="molecule type" value="Genomic_DNA"/>
</dbReference>
<dbReference type="InterPro" id="IPR020845">
    <property type="entry name" value="AMP-binding_CS"/>
</dbReference>
<sequence>MNLSLLLEMASSASDERIAVVSGDVALSAIDLDTAARRVAARFLEMGATGVVYCGTNDVSFPIALFAASYAGIPFIPLNYRLGVEQLQPLVEANAGAVVVAEVMPVVGADPAMTVDRRELLDEAFAATSDVELPGFVDPEDVAVLLYTSGTSGTPKAAILRHRHLTAYVIGTVEFAGAEPEQAALVTVPPYHIAGMANLLSNLYAGRRIVYLEAFDAEVWIDTVRREGVTQAMVVPTMLARVVTHLDGSPADLPTLRTLSYGGARMPLPVLEQALELFAGTGFVNAYGLTETSSTIALLGPDDHAAAFAGDPVAKVRLGSVGKVLPGIEVEVRDEDGNVLAVGEPGLVFLRGEQVSGEYDAGSVIDEAGWFPTRDRGWIDADDYLFIEGRADDTIIRGGENIAPAEIEDVLVRHPAVDSACVVGLPNDEWGQSIAAAVVLSAGRSTTVEELQAYCREHLRGSKTPETIVFRDELPHTPTGKLLRREVLADLAG</sequence>
<dbReference type="InterPro" id="IPR042099">
    <property type="entry name" value="ANL_N_sf"/>
</dbReference>
<dbReference type="InterPro" id="IPR025110">
    <property type="entry name" value="AMP-bd_C"/>
</dbReference>
<feature type="domain" description="AMP-binding enzyme C-terminal" evidence="2">
    <location>
        <begin position="406"/>
        <end position="481"/>
    </location>
</feature>
<dbReference type="CDD" id="cd04433">
    <property type="entry name" value="AFD_class_I"/>
    <property type="match status" value="1"/>
</dbReference>
<dbReference type="GO" id="GO:0006631">
    <property type="term" value="P:fatty acid metabolic process"/>
    <property type="evidence" value="ECO:0007669"/>
    <property type="project" value="TreeGrafter"/>
</dbReference>
<accession>A0A6J5YI07</accession>
<protein>
    <submittedName>
        <fullName evidence="3">Unannotated protein</fullName>
    </submittedName>
</protein>
<evidence type="ECO:0000259" key="1">
    <source>
        <dbReference type="Pfam" id="PF00501"/>
    </source>
</evidence>
<organism evidence="3">
    <name type="scientific">freshwater metagenome</name>
    <dbReference type="NCBI Taxonomy" id="449393"/>
    <lineage>
        <taxon>unclassified sequences</taxon>
        <taxon>metagenomes</taxon>
        <taxon>ecological metagenomes</taxon>
    </lineage>
</organism>
<dbReference type="InterPro" id="IPR045851">
    <property type="entry name" value="AMP-bd_C_sf"/>
</dbReference>
<proteinExistence type="predicted"/>
<gene>
    <name evidence="3" type="ORF">UFOPK1392_02145</name>
    <name evidence="4" type="ORF">UFOPK3733_01464</name>
</gene>
<dbReference type="EMBL" id="CAFBNC010000080">
    <property type="protein sequence ID" value="CAB4943983.1"/>
    <property type="molecule type" value="Genomic_DNA"/>
</dbReference>
<reference evidence="3" key="1">
    <citation type="submission" date="2020-05" db="EMBL/GenBank/DDBJ databases">
        <authorList>
            <person name="Chiriac C."/>
            <person name="Salcher M."/>
            <person name="Ghai R."/>
            <person name="Kavagutti S V."/>
        </authorList>
    </citation>
    <scope>NUCLEOTIDE SEQUENCE</scope>
</reference>
<dbReference type="AlphaFoldDB" id="A0A6J5YI07"/>
<dbReference type="SUPFAM" id="SSF56801">
    <property type="entry name" value="Acetyl-CoA synthetase-like"/>
    <property type="match status" value="1"/>
</dbReference>
<evidence type="ECO:0000313" key="4">
    <source>
        <dbReference type="EMBL" id="CAB4943983.1"/>
    </source>
</evidence>
<evidence type="ECO:0000313" key="3">
    <source>
        <dbReference type="EMBL" id="CAB4324376.1"/>
    </source>
</evidence>
<dbReference type="InterPro" id="IPR000873">
    <property type="entry name" value="AMP-dep_synth/lig_dom"/>
</dbReference>
<dbReference type="PANTHER" id="PTHR43201:SF32">
    <property type="entry name" value="2-SUCCINYLBENZOATE--COA LIGASE, CHLOROPLASTIC_PEROXISOMAL"/>
    <property type="match status" value="1"/>
</dbReference>
<dbReference type="Pfam" id="PF00501">
    <property type="entry name" value="AMP-binding"/>
    <property type="match status" value="1"/>
</dbReference>
<dbReference type="PANTHER" id="PTHR43201">
    <property type="entry name" value="ACYL-COA SYNTHETASE"/>
    <property type="match status" value="1"/>
</dbReference>
<dbReference type="GO" id="GO:0031956">
    <property type="term" value="F:medium-chain fatty acid-CoA ligase activity"/>
    <property type="evidence" value="ECO:0007669"/>
    <property type="project" value="TreeGrafter"/>
</dbReference>